<feature type="domain" description="ELM2" evidence="9">
    <location>
        <begin position="109"/>
        <end position="217"/>
    </location>
</feature>
<dbReference type="GO" id="GO:0003677">
    <property type="term" value="F:DNA binding"/>
    <property type="evidence" value="ECO:0007669"/>
    <property type="project" value="UniProtKB-KW"/>
</dbReference>
<dbReference type="Pfam" id="PF00249">
    <property type="entry name" value="Myb_DNA-binding"/>
    <property type="match status" value="1"/>
</dbReference>
<feature type="domain" description="SANT" evidence="10">
    <location>
        <begin position="233"/>
        <end position="279"/>
    </location>
</feature>
<dbReference type="GO" id="GO:0003714">
    <property type="term" value="F:transcription corepressor activity"/>
    <property type="evidence" value="ECO:0007669"/>
    <property type="project" value="TreeGrafter"/>
</dbReference>
<dbReference type="InterPro" id="IPR000949">
    <property type="entry name" value="ELM2_dom"/>
</dbReference>
<dbReference type="PROSITE" id="PS51293">
    <property type="entry name" value="SANT"/>
    <property type="match status" value="1"/>
</dbReference>
<evidence type="ECO:0000259" key="10">
    <source>
        <dbReference type="PROSITE" id="PS51293"/>
    </source>
</evidence>
<evidence type="ECO:0000256" key="6">
    <source>
        <dbReference type="ARBA" id="ARBA00023125"/>
    </source>
</evidence>
<keyword evidence="7" id="KW-0539">Nucleus</keyword>
<feature type="region of interest" description="Disordered" evidence="8">
    <location>
        <begin position="1"/>
        <end position="23"/>
    </location>
</feature>
<evidence type="ECO:0000256" key="2">
    <source>
        <dbReference type="ARBA" id="ARBA00022491"/>
    </source>
</evidence>
<proteinExistence type="predicted"/>
<dbReference type="SUPFAM" id="SSF46689">
    <property type="entry name" value="Homeodomain-like"/>
    <property type="match status" value="1"/>
</dbReference>
<dbReference type="Gene3D" id="4.10.1240.50">
    <property type="match status" value="1"/>
</dbReference>
<evidence type="ECO:0000313" key="11">
    <source>
        <dbReference type="EMBL" id="CAD5213142.1"/>
    </source>
</evidence>
<dbReference type="OrthoDB" id="5916873at2759"/>
<keyword evidence="3" id="KW-0479">Metal-binding</keyword>
<dbReference type="InterPro" id="IPR001005">
    <property type="entry name" value="SANT/Myb"/>
</dbReference>
<evidence type="ECO:0000313" key="12">
    <source>
        <dbReference type="Proteomes" id="UP000614601"/>
    </source>
</evidence>
<gene>
    <name evidence="11" type="ORF">BOKJ2_LOCUS4943</name>
</gene>
<dbReference type="Gene3D" id="1.10.10.60">
    <property type="entry name" value="Homeodomain-like"/>
    <property type="match status" value="1"/>
</dbReference>
<evidence type="ECO:0000256" key="8">
    <source>
        <dbReference type="SAM" id="MobiDB-lite"/>
    </source>
</evidence>
<evidence type="ECO:0000256" key="4">
    <source>
        <dbReference type="ARBA" id="ARBA00022771"/>
    </source>
</evidence>
<dbReference type="FunFam" id="1.10.10.60:FF:000012">
    <property type="entry name" value="Metastasis-associated 1 family, member 3"/>
    <property type="match status" value="1"/>
</dbReference>
<dbReference type="PANTHER" id="PTHR10865">
    <property type="entry name" value="METASTASIS-ASSOCIATED PROTEIN AND MESODERM INDUCTION EARLY RESPONSE PROTEIN"/>
    <property type="match status" value="1"/>
</dbReference>
<dbReference type="Proteomes" id="UP000783686">
    <property type="component" value="Unassembled WGS sequence"/>
</dbReference>
<comment type="subcellular location">
    <subcellularLocation>
        <location evidence="1">Nucleus</location>
    </subcellularLocation>
</comment>
<keyword evidence="6" id="KW-0238">DNA-binding</keyword>
<dbReference type="Proteomes" id="UP000614601">
    <property type="component" value="Unassembled WGS sequence"/>
</dbReference>
<dbReference type="PROSITE" id="PS51156">
    <property type="entry name" value="ELM2"/>
    <property type="match status" value="1"/>
</dbReference>
<dbReference type="GO" id="GO:0000122">
    <property type="term" value="P:negative regulation of transcription by RNA polymerase II"/>
    <property type="evidence" value="ECO:0007669"/>
    <property type="project" value="TreeGrafter"/>
</dbReference>
<evidence type="ECO:0008006" key="13">
    <source>
        <dbReference type="Google" id="ProtNLM"/>
    </source>
</evidence>
<comment type="caution">
    <text evidence="11">The sequence shown here is derived from an EMBL/GenBank/DDBJ whole genome shotgun (WGS) entry which is preliminary data.</text>
</comment>
<dbReference type="AlphaFoldDB" id="A0A811KCT8"/>
<reference evidence="11" key="1">
    <citation type="submission" date="2020-09" db="EMBL/GenBank/DDBJ databases">
        <authorList>
            <person name="Kikuchi T."/>
        </authorList>
    </citation>
    <scope>NUCLEOTIDE SEQUENCE</scope>
    <source>
        <strain evidence="11">SH1</strain>
    </source>
</reference>
<dbReference type="PANTHER" id="PTHR10865:SF28">
    <property type="entry name" value="ELM2 DOMAIN-CONTAINING PROTEIN"/>
    <property type="match status" value="1"/>
</dbReference>
<evidence type="ECO:0000259" key="9">
    <source>
        <dbReference type="PROSITE" id="PS51156"/>
    </source>
</evidence>
<dbReference type="GO" id="GO:0042826">
    <property type="term" value="F:histone deacetylase binding"/>
    <property type="evidence" value="ECO:0007669"/>
    <property type="project" value="TreeGrafter"/>
</dbReference>
<dbReference type="Pfam" id="PF01448">
    <property type="entry name" value="ELM2"/>
    <property type="match status" value="1"/>
</dbReference>
<keyword evidence="4" id="KW-0863">Zinc-finger</keyword>
<evidence type="ECO:0000256" key="7">
    <source>
        <dbReference type="ARBA" id="ARBA00023242"/>
    </source>
</evidence>
<sequence>MSDDETISTEFSDDEIEEDDEATMAEEELINNGEDADDELRMLNEDNEMSVEELRRKYYGEAAVAPPPPQPQACSSSSAADNKTLFGEDVEEEEEDDDYVPKAVEYWKKEVRLGPNYQVEGPLPEAQSPTNKEDVEVKNKSEPLWIPTALPQKQIEDFLLKVSKKLHELEDEEVDTTPQANRKPKFDGVTDDEDALFALYKAGYDVETALGKLPYTPANGPRITGPNKWKSMTREDVDRFEDAFSEYGKNFFKIHAEKMPNRTVGELVNFYYVWKKTERHDMYIAARRALGLPEGPKTVDPMELLVEQHLNDSNGNNTSAEFEPVSQKTWLAVQSEPVAEKPSEV</sequence>
<dbReference type="InterPro" id="IPR040138">
    <property type="entry name" value="MIER/MTA"/>
</dbReference>
<dbReference type="InterPro" id="IPR017884">
    <property type="entry name" value="SANT_dom"/>
</dbReference>
<dbReference type="EMBL" id="CAJFDH010000002">
    <property type="protein sequence ID" value="CAD5213142.1"/>
    <property type="molecule type" value="Genomic_DNA"/>
</dbReference>
<feature type="region of interest" description="Disordered" evidence="8">
    <location>
        <begin position="60"/>
        <end position="99"/>
    </location>
</feature>
<name>A0A811KCT8_9BILA</name>
<protein>
    <recommendedName>
        <fullName evidence="13">Mesoderm induction early response protein 1</fullName>
    </recommendedName>
</protein>
<evidence type="ECO:0000256" key="5">
    <source>
        <dbReference type="ARBA" id="ARBA00022833"/>
    </source>
</evidence>
<evidence type="ECO:0000256" key="3">
    <source>
        <dbReference type="ARBA" id="ARBA00022723"/>
    </source>
</evidence>
<dbReference type="GO" id="GO:0005654">
    <property type="term" value="C:nucleoplasm"/>
    <property type="evidence" value="ECO:0007669"/>
    <property type="project" value="TreeGrafter"/>
</dbReference>
<keyword evidence="2" id="KW-0678">Repressor</keyword>
<dbReference type="SMART" id="SM00717">
    <property type="entry name" value="SANT"/>
    <property type="match status" value="1"/>
</dbReference>
<keyword evidence="12" id="KW-1185">Reference proteome</keyword>
<organism evidence="11 12">
    <name type="scientific">Bursaphelenchus okinawaensis</name>
    <dbReference type="NCBI Taxonomy" id="465554"/>
    <lineage>
        <taxon>Eukaryota</taxon>
        <taxon>Metazoa</taxon>
        <taxon>Ecdysozoa</taxon>
        <taxon>Nematoda</taxon>
        <taxon>Chromadorea</taxon>
        <taxon>Rhabditida</taxon>
        <taxon>Tylenchina</taxon>
        <taxon>Tylenchomorpha</taxon>
        <taxon>Aphelenchoidea</taxon>
        <taxon>Aphelenchoididae</taxon>
        <taxon>Bursaphelenchus</taxon>
    </lineage>
</organism>
<dbReference type="EMBL" id="CAJFCW020000002">
    <property type="protein sequence ID" value="CAG9099308.1"/>
    <property type="molecule type" value="Genomic_DNA"/>
</dbReference>
<evidence type="ECO:0000256" key="1">
    <source>
        <dbReference type="ARBA" id="ARBA00004123"/>
    </source>
</evidence>
<dbReference type="GO" id="GO:0008270">
    <property type="term" value="F:zinc ion binding"/>
    <property type="evidence" value="ECO:0007669"/>
    <property type="project" value="UniProtKB-KW"/>
</dbReference>
<keyword evidence="5" id="KW-0862">Zinc</keyword>
<accession>A0A811KCT8</accession>
<feature type="compositionally biased region" description="Acidic residues" evidence="8">
    <location>
        <begin position="88"/>
        <end position="98"/>
    </location>
</feature>
<dbReference type="InterPro" id="IPR009057">
    <property type="entry name" value="Homeodomain-like_sf"/>
</dbReference>
<feature type="region of interest" description="Disordered" evidence="8">
    <location>
        <begin position="117"/>
        <end position="138"/>
    </location>
</feature>